<gene>
    <name evidence="2" type="ORF">CYJ73_22975</name>
</gene>
<dbReference type="STRING" id="2055.BCM27_03385"/>
<dbReference type="RefSeq" id="WP_101822571.1">
    <property type="nucleotide sequence ID" value="NZ_PKJC01000029.1"/>
</dbReference>
<dbReference type="Gene3D" id="3.40.50.1820">
    <property type="entry name" value="alpha/beta hydrolase"/>
    <property type="match status" value="1"/>
</dbReference>
<keyword evidence="1" id="KW-0732">Signal</keyword>
<proteinExistence type="predicted"/>
<sequence length="283" mass="28711">MTTVVSGTARPRRPLGGALVALASAIAIASAATALPAAAGAAPADRVVVIVPGQQLYAGDAQNEETFRPLADAIRADGNTVVYAHAGGRDVASDAKLIQRTVEPFVGKASSIGIVAHSAGGLGARHYLKFLGGSAVVDEYVAIGTAQYGSPGGCAQPRDGGYDTCMYADAVTALNRGPDAPGPTRYSVVQSDGEWTDGRLDGTAQCRAYSPVPLANTGFDHTIEMRDPAIIADVQASLRGSCAGAVVTEPVDSFDWQSTLFPGIPGPAGDAIRDAVPGVVPAP</sequence>
<dbReference type="AlphaFoldDB" id="A0A2I1R274"/>
<feature type="signal peptide" evidence="1">
    <location>
        <begin position="1"/>
        <end position="29"/>
    </location>
</feature>
<feature type="chain" id="PRO_5038391695" evidence="1">
    <location>
        <begin position="30"/>
        <end position="283"/>
    </location>
</feature>
<accession>A0A2I1R274</accession>
<name>A0A2I1R274_9ACTN</name>
<reference evidence="2 3" key="1">
    <citation type="submission" date="2017-12" db="EMBL/GenBank/DDBJ databases">
        <title>Phylogenetic diversity of female urinary microbiome.</title>
        <authorList>
            <person name="Thomas-White K."/>
            <person name="Wolfe A.J."/>
        </authorList>
    </citation>
    <scope>NUCLEOTIDE SEQUENCE [LARGE SCALE GENOMIC DNA]</scope>
    <source>
        <strain evidence="2 3">UMB0777</strain>
    </source>
</reference>
<evidence type="ECO:0000256" key="1">
    <source>
        <dbReference type="SAM" id="SignalP"/>
    </source>
</evidence>
<dbReference type="EMBL" id="PKJC01000029">
    <property type="protein sequence ID" value="PKZ63217.1"/>
    <property type="molecule type" value="Genomic_DNA"/>
</dbReference>
<evidence type="ECO:0000313" key="2">
    <source>
        <dbReference type="EMBL" id="PKZ63217.1"/>
    </source>
</evidence>
<dbReference type="InterPro" id="IPR029058">
    <property type="entry name" value="AB_hydrolase_fold"/>
</dbReference>
<dbReference type="Proteomes" id="UP000234662">
    <property type="component" value="Unassembled WGS sequence"/>
</dbReference>
<comment type="caution">
    <text evidence="2">The sequence shown here is derived from an EMBL/GenBank/DDBJ whole genome shotgun (WGS) entry which is preliminary data.</text>
</comment>
<dbReference type="SUPFAM" id="SSF53474">
    <property type="entry name" value="alpha/beta-Hydrolases"/>
    <property type="match status" value="1"/>
</dbReference>
<organism evidence="2 3">
    <name type="scientific">Gordonia terrae</name>
    <dbReference type="NCBI Taxonomy" id="2055"/>
    <lineage>
        <taxon>Bacteria</taxon>
        <taxon>Bacillati</taxon>
        <taxon>Actinomycetota</taxon>
        <taxon>Actinomycetes</taxon>
        <taxon>Mycobacteriales</taxon>
        <taxon>Gordoniaceae</taxon>
        <taxon>Gordonia</taxon>
    </lineage>
</organism>
<protein>
    <submittedName>
        <fullName evidence="2">Lipase</fullName>
    </submittedName>
</protein>
<evidence type="ECO:0000313" key="3">
    <source>
        <dbReference type="Proteomes" id="UP000234662"/>
    </source>
</evidence>